<keyword evidence="12" id="KW-1185">Reference proteome</keyword>
<dbReference type="InterPro" id="IPR050241">
    <property type="entry name" value="NAD-cap_RNA_hydrolase_NudC"/>
</dbReference>
<dbReference type="RefSeq" id="WP_425605011.1">
    <property type="nucleotide sequence ID" value="NZ_AP026800.1"/>
</dbReference>
<dbReference type="InterPro" id="IPR000086">
    <property type="entry name" value="NUDIX_hydrolase_dom"/>
</dbReference>
<dbReference type="PANTHER" id="PTHR42904:SF6">
    <property type="entry name" value="NAD-CAPPED RNA HYDROLASE NUDT12"/>
    <property type="match status" value="1"/>
</dbReference>
<comment type="cofactor">
    <cofactor evidence="2">
        <name>Zn(2+)</name>
        <dbReference type="ChEBI" id="CHEBI:29105"/>
    </cofactor>
</comment>
<dbReference type="Gene3D" id="3.90.79.20">
    <property type="match status" value="1"/>
</dbReference>
<comment type="similarity">
    <text evidence="3">Belongs to the Nudix hydrolase family. NudC subfamily.</text>
</comment>
<keyword evidence="8" id="KW-0520">NAD</keyword>
<organism evidence="11 12">
    <name type="scientific">Bombiscardovia apis</name>
    <dbReference type="NCBI Taxonomy" id="2932182"/>
    <lineage>
        <taxon>Bacteria</taxon>
        <taxon>Bacillati</taxon>
        <taxon>Actinomycetota</taxon>
        <taxon>Actinomycetes</taxon>
        <taxon>Bifidobacteriales</taxon>
        <taxon>Bifidobacteriaceae</taxon>
        <taxon>Bombiscardovia</taxon>
    </lineage>
</organism>
<evidence type="ECO:0000256" key="3">
    <source>
        <dbReference type="ARBA" id="ARBA00009595"/>
    </source>
</evidence>
<evidence type="ECO:0000313" key="12">
    <source>
        <dbReference type="Proteomes" id="UP001321748"/>
    </source>
</evidence>
<dbReference type="InterPro" id="IPR049734">
    <property type="entry name" value="NudC-like_C"/>
</dbReference>
<dbReference type="InterPro" id="IPR015376">
    <property type="entry name" value="Znr_NADH_PPase"/>
</dbReference>
<reference evidence="11 12" key="1">
    <citation type="journal article" date="2023" name="Microbiol. Spectr.">
        <title>Symbiosis of Carpenter Bees with Uncharacterized Lactic Acid Bacteria Showing NAD Auxotrophy.</title>
        <authorList>
            <person name="Kawasaki S."/>
            <person name="Ozawa K."/>
            <person name="Mori T."/>
            <person name="Yamamoto A."/>
            <person name="Ito M."/>
            <person name="Ohkuma M."/>
            <person name="Sakamoto M."/>
            <person name="Matsutani M."/>
        </authorList>
    </citation>
    <scope>NUCLEOTIDE SEQUENCE [LARGE SCALE GENOMIC DNA]</scope>
    <source>
        <strain evidence="11 12">KimH</strain>
    </source>
</reference>
<keyword evidence="7" id="KW-0460">Magnesium</keyword>
<name>A0ABM8BC88_9BIFI</name>
<keyword evidence="6" id="KW-0378">Hydrolase</keyword>
<evidence type="ECO:0000256" key="8">
    <source>
        <dbReference type="ARBA" id="ARBA00023027"/>
    </source>
</evidence>
<dbReference type="PANTHER" id="PTHR42904">
    <property type="entry name" value="NUDIX HYDROLASE, NUDC SUBFAMILY"/>
    <property type="match status" value="1"/>
</dbReference>
<evidence type="ECO:0000256" key="7">
    <source>
        <dbReference type="ARBA" id="ARBA00022842"/>
    </source>
</evidence>
<dbReference type="SUPFAM" id="SSF55811">
    <property type="entry name" value="Nudix"/>
    <property type="match status" value="1"/>
</dbReference>
<evidence type="ECO:0000256" key="4">
    <source>
        <dbReference type="ARBA" id="ARBA00012381"/>
    </source>
</evidence>
<dbReference type="NCBIfam" id="NF001299">
    <property type="entry name" value="PRK00241.1"/>
    <property type="match status" value="1"/>
</dbReference>
<dbReference type="Gene3D" id="3.90.79.10">
    <property type="entry name" value="Nucleoside Triphosphate Pyrophosphohydrolase"/>
    <property type="match status" value="1"/>
</dbReference>
<dbReference type="InterPro" id="IPR015797">
    <property type="entry name" value="NUDIX_hydrolase-like_dom_sf"/>
</dbReference>
<sequence length="345" mass="38131">MDSPQSLFTPLSLTQALPFLPLAQSQVDYASEQRSNPDLFQQFEQEGSVSVMLVSGQRVALPFKSLEQAKLGGGLLRLALLPGEYLPSCLRPLAGAPSALYFLGSAGNQHFFALDLDLAGRQLSDEPGREQVEQFAQSAQSRFKWLDVKEFAPRGLSRDVGLATSALALSIWHNAQRYCSYCGAPIAPCENGWAQQCTQENPARILFPRIEPAVITAIVDSQDRLLLEHNSAWEPSLYSLCAGFVEPGENLEHAAKREAMEELQLPLGEIRYLGSQPWPFPASLMVAFKARALSEAFVVDYEETDCACWMTRDEYTAALATGRMSAPGKASVARYMIEQWYGREL</sequence>
<evidence type="ECO:0000256" key="1">
    <source>
        <dbReference type="ARBA" id="ARBA00001946"/>
    </source>
</evidence>
<evidence type="ECO:0000313" key="11">
    <source>
        <dbReference type="EMBL" id="BDR54251.1"/>
    </source>
</evidence>
<dbReference type="EC" id="3.6.1.22" evidence="4"/>
<evidence type="ECO:0000256" key="2">
    <source>
        <dbReference type="ARBA" id="ARBA00001947"/>
    </source>
</evidence>
<accession>A0ABM8BC88</accession>
<comment type="cofactor">
    <cofactor evidence="1">
        <name>Mg(2+)</name>
        <dbReference type="ChEBI" id="CHEBI:18420"/>
    </cofactor>
</comment>
<evidence type="ECO:0000256" key="6">
    <source>
        <dbReference type="ARBA" id="ARBA00022801"/>
    </source>
</evidence>
<dbReference type="Proteomes" id="UP001321748">
    <property type="component" value="Chromosome"/>
</dbReference>
<keyword evidence="5" id="KW-0479">Metal-binding</keyword>
<feature type="domain" description="Nudix hydrolase" evidence="10">
    <location>
        <begin position="208"/>
        <end position="338"/>
    </location>
</feature>
<dbReference type="EMBL" id="AP026800">
    <property type="protein sequence ID" value="BDR54251.1"/>
    <property type="molecule type" value="Genomic_DNA"/>
</dbReference>
<comment type="catalytic activity">
    <reaction evidence="9">
        <text>a 5'-end NAD(+)-phospho-ribonucleoside in mRNA + H2O = a 5'-end phospho-adenosine-phospho-ribonucleoside in mRNA + beta-nicotinamide D-ribonucleotide + 2 H(+)</text>
        <dbReference type="Rhea" id="RHEA:60876"/>
        <dbReference type="Rhea" id="RHEA-COMP:15698"/>
        <dbReference type="Rhea" id="RHEA-COMP:15719"/>
        <dbReference type="ChEBI" id="CHEBI:14649"/>
        <dbReference type="ChEBI" id="CHEBI:15377"/>
        <dbReference type="ChEBI" id="CHEBI:15378"/>
        <dbReference type="ChEBI" id="CHEBI:144029"/>
        <dbReference type="ChEBI" id="CHEBI:144051"/>
    </reaction>
    <physiologicalReaction direction="left-to-right" evidence="9">
        <dbReference type="Rhea" id="RHEA:60877"/>
    </physiologicalReaction>
</comment>
<dbReference type="Pfam" id="PF09297">
    <property type="entry name" value="Zn_ribbon_NUD"/>
    <property type="match status" value="1"/>
</dbReference>
<evidence type="ECO:0000259" key="10">
    <source>
        <dbReference type="PROSITE" id="PS51462"/>
    </source>
</evidence>
<protein>
    <recommendedName>
        <fullName evidence="4">NAD(+) diphosphatase</fullName>
        <ecNumber evidence="4">3.6.1.22</ecNumber>
    </recommendedName>
</protein>
<dbReference type="PROSITE" id="PS51462">
    <property type="entry name" value="NUDIX"/>
    <property type="match status" value="1"/>
</dbReference>
<evidence type="ECO:0000256" key="9">
    <source>
        <dbReference type="ARBA" id="ARBA00023679"/>
    </source>
</evidence>
<proteinExistence type="inferred from homology"/>
<dbReference type="CDD" id="cd03429">
    <property type="entry name" value="NUDIX_NADH_pyrophosphatase_Nudt13"/>
    <property type="match status" value="1"/>
</dbReference>
<dbReference type="Pfam" id="PF00293">
    <property type="entry name" value="NUDIX"/>
    <property type="match status" value="1"/>
</dbReference>
<gene>
    <name evidence="11" type="ORF">KIMH_03620</name>
</gene>
<evidence type="ECO:0000256" key="5">
    <source>
        <dbReference type="ARBA" id="ARBA00022723"/>
    </source>
</evidence>